<sequence length="64" mass="6962">MEWRSGKDDAFPGKINPPHTELNGATGVYGSHPTGVHDMDYQIAFAATVATASFLVFMLVVHRT</sequence>
<feature type="transmembrane region" description="Helical" evidence="2">
    <location>
        <begin position="41"/>
        <end position="61"/>
    </location>
</feature>
<feature type="region of interest" description="Disordered" evidence="1">
    <location>
        <begin position="1"/>
        <end position="27"/>
    </location>
</feature>
<dbReference type="KEGG" id="rad:CO657_09120"/>
<dbReference type="AlphaFoldDB" id="A0AAE5TUZ4"/>
<evidence type="ECO:0000256" key="2">
    <source>
        <dbReference type="SAM" id="Phobius"/>
    </source>
</evidence>
<keyword evidence="2" id="KW-0812">Transmembrane</keyword>
<keyword evidence="4" id="KW-1185">Reference proteome</keyword>
<evidence type="ECO:0000313" key="4">
    <source>
        <dbReference type="Proteomes" id="UP000220927"/>
    </source>
</evidence>
<gene>
    <name evidence="3" type="ORF">CO657_09120</name>
</gene>
<evidence type="ECO:0000256" key="1">
    <source>
        <dbReference type="SAM" id="MobiDB-lite"/>
    </source>
</evidence>
<reference evidence="3 4" key="1">
    <citation type="submission" date="2019-01" db="EMBL/GenBank/DDBJ databases">
        <title>Genomic insights into the origins and evolution of symbiotic genes in the Phaseolus vulgaris microsymbionts.</title>
        <authorList>
            <person name="Tong W."/>
        </authorList>
    </citation>
    <scope>NUCLEOTIDE SEQUENCE [LARGE SCALE GENOMIC DNA]</scope>
    <source>
        <strain evidence="3 4">FH23</strain>
    </source>
</reference>
<keyword evidence="2" id="KW-0472">Membrane</keyword>
<organism evidence="3 4">
    <name type="scientific">Rhizobium acidisoli</name>
    <dbReference type="NCBI Taxonomy" id="1538158"/>
    <lineage>
        <taxon>Bacteria</taxon>
        <taxon>Pseudomonadati</taxon>
        <taxon>Pseudomonadota</taxon>
        <taxon>Alphaproteobacteria</taxon>
        <taxon>Hyphomicrobiales</taxon>
        <taxon>Rhizobiaceae</taxon>
        <taxon>Rhizobium/Agrobacterium group</taxon>
        <taxon>Rhizobium</taxon>
    </lineage>
</organism>
<feature type="compositionally biased region" description="Basic and acidic residues" evidence="1">
    <location>
        <begin position="1"/>
        <end position="11"/>
    </location>
</feature>
<protein>
    <submittedName>
        <fullName evidence="3">Uncharacterized protein</fullName>
    </submittedName>
</protein>
<proteinExistence type="predicted"/>
<dbReference type="EMBL" id="CP034998">
    <property type="protein sequence ID" value="QAS78219.1"/>
    <property type="molecule type" value="Genomic_DNA"/>
</dbReference>
<keyword evidence="2" id="KW-1133">Transmembrane helix</keyword>
<name>A0AAE5TUZ4_9HYPH</name>
<evidence type="ECO:0000313" key="3">
    <source>
        <dbReference type="EMBL" id="QAS78219.1"/>
    </source>
</evidence>
<accession>A0AAE5TUZ4</accession>
<dbReference type="Proteomes" id="UP000220927">
    <property type="component" value="Chromosome"/>
</dbReference>